<dbReference type="PROSITE" id="PS00105">
    <property type="entry name" value="AA_TRANSFER_CLASS_1"/>
    <property type="match status" value="1"/>
</dbReference>
<evidence type="ECO:0000256" key="2">
    <source>
        <dbReference type="ARBA" id="ARBA00022898"/>
    </source>
</evidence>
<dbReference type="GO" id="GO:0006572">
    <property type="term" value="P:L-tyrosine catabolic process"/>
    <property type="evidence" value="ECO:0007669"/>
    <property type="project" value="TreeGrafter"/>
</dbReference>
<feature type="domain" description="Aminotransferase class I/classII large" evidence="3">
    <location>
        <begin position="53"/>
        <end position="233"/>
    </location>
</feature>
<dbReference type="CDD" id="cd00609">
    <property type="entry name" value="AAT_like"/>
    <property type="match status" value="1"/>
</dbReference>
<dbReference type="EMBL" id="JASPKZ010001494">
    <property type="protein sequence ID" value="KAJ9598013.1"/>
    <property type="molecule type" value="Genomic_DNA"/>
</dbReference>
<evidence type="ECO:0000256" key="1">
    <source>
        <dbReference type="ARBA" id="ARBA00007441"/>
    </source>
</evidence>
<reference evidence="4" key="2">
    <citation type="submission" date="2023-05" db="EMBL/GenBank/DDBJ databases">
        <authorList>
            <person name="Fouks B."/>
        </authorList>
    </citation>
    <scope>NUCLEOTIDE SEQUENCE</scope>
    <source>
        <strain evidence="4">Stay&amp;Tobe</strain>
        <tissue evidence="4">Testes</tissue>
    </source>
</reference>
<keyword evidence="2" id="KW-0663">Pyridoxal phosphate</keyword>
<dbReference type="GO" id="GO:0006559">
    <property type="term" value="P:L-phenylalanine catabolic process"/>
    <property type="evidence" value="ECO:0007669"/>
    <property type="project" value="TreeGrafter"/>
</dbReference>
<dbReference type="AlphaFoldDB" id="A0AAD8AHT6"/>
<reference evidence="4" key="1">
    <citation type="journal article" date="2023" name="IScience">
        <title>Live-bearing cockroach genome reveals convergent evolutionary mechanisms linked to viviparity in insects and beyond.</title>
        <authorList>
            <person name="Fouks B."/>
            <person name="Harrison M.C."/>
            <person name="Mikhailova A.A."/>
            <person name="Marchal E."/>
            <person name="English S."/>
            <person name="Carruthers M."/>
            <person name="Jennings E.C."/>
            <person name="Chiamaka E.L."/>
            <person name="Frigard R.A."/>
            <person name="Pippel M."/>
            <person name="Attardo G.M."/>
            <person name="Benoit J.B."/>
            <person name="Bornberg-Bauer E."/>
            <person name="Tobe S.S."/>
        </authorList>
    </citation>
    <scope>NUCLEOTIDE SEQUENCE</scope>
    <source>
        <strain evidence="4">Stay&amp;Tobe</strain>
    </source>
</reference>
<comment type="caution">
    <text evidence="4">The sequence shown here is derived from an EMBL/GenBank/DDBJ whole genome shotgun (WGS) entry which is preliminary data.</text>
</comment>
<keyword evidence="5" id="KW-1185">Reference proteome</keyword>
<dbReference type="Gene3D" id="3.90.1150.10">
    <property type="entry name" value="Aspartate Aminotransferase, domain 1"/>
    <property type="match status" value="2"/>
</dbReference>
<dbReference type="InterPro" id="IPR004838">
    <property type="entry name" value="NHTrfase_class1_PyrdxlP-BS"/>
</dbReference>
<dbReference type="PANTHER" id="PTHR45744:SF2">
    <property type="entry name" value="TYROSINE AMINOTRANSFERASE"/>
    <property type="match status" value="1"/>
</dbReference>
<evidence type="ECO:0000313" key="5">
    <source>
        <dbReference type="Proteomes" id="UP001233999"/>
    </source>
</evidence>
<dbReference type="InterPro" id="IPR015421">
    <property type="entry name" value="PyrdxlP-dep_Trfase_major"/>
</dbReference>
<dbReference type="Proteomes" id="UP001233999">
    <property type="component" value="Unassembled WGS sequence"/>
</dbReference>
<dbReference type="InterPro" id="IPR015424">
    <property type="entry name" value="PyrdxlP-dep_Trfase"/>
</dbReference>
<dbReference type="InterPro" id="IPR015422">
    <property type="entry name" value="PyrdxlP-dep_Trfase_small"/>
</dbReference>
<comment type="similarity">
    <text evidence="1">Belongs to the class-I pyridoxal-phosphate-dependent aminotransferase family.</text>
</comment>
<feature type="non-terminal residue" evidence="4">
    <location>
        <position position="1"/>
    </location>
</feature>
<dbReference type="PANTHER" id="PTHR45744">
    <property type="entry name" value="TYROSINE AMINOTRANSFERASE"/>
    <property type="match status" value="1"/>
</dbReference>
<proteinExistence type="inferred from homology"/>
<sequence>MDIHQVQVMEKQEKLWHSIHQHSGVQVNPEDVVLCSGCSCALDKCISVLANPVDLSHLEAQIDSKTAAIIIINPSNPCGSVYSRQHLLDILNIARKKFVPIIADEIYEHMVFPGEHFTSLASLSEEVPILSCSGLTKRFLVPGWRMGWIIIHDRNDIFKKGEIRQGIQKLSQRSLASNTLVQGALPGILKNTPDKFFEDTVAVLFCHAKIAYDNLEKVKGLKPIMPRGAMYIMCFDYPNYMRLVVTVPEEQLHEACQRISDFCERHYQETANKSANTNTAETHTTVLEY</sequence>
<protein>
    <recommendedName>
        <fullName evidence="3">Aminotransferase class I/classII large domain-containing protein</fullName>
    </recommendedName>
</protein>
<accession>A0AAD8AHT6</accession>
<dbReference type="Pfam" id="PF00155">
    <property type="entry name" value="Aminotran_1_2"/>
    <property type="match status" value="1"/>
</dbReference>
<dbReference type="GO" id="GO:0004838">
    <property type="term" value="F:L-tyrosine-2-oxoglutarate transaminase activity"/>
    <property type="evidence" value="ECO:0007669"/>
    <property type="project" value="TreeGrafter"/>
</dbReference>
<organism evidence="4 5">
    <name type="scientific">Diploptera punctata</name>
    <name type="common">Pacific beetle cockroach</name>
    <dbReference type="NCBI Taxonomy" id="6984"/>
    <lineage>
        <taxon>Eukaryota</taxon>
        <taxon>Metazoa</taxon>
        <taxon>Ecdysozoa</taxon>
        <taxon>Arthropoda</taxon>
        <taxon>Hexapoda</taxon>
        <taxon>Insecta</taxon>
        <taxon>Pterygota</taxon>
        <taxon>Neoptera</taxon>
        <taxon>Polyneoptera</taxon>
        <taxon>Dictyoptera</taxon>
        <taxon>Blattodea</taxon>
        <taxon>Blaberoidea</taxon>
        <taxon>Blaberidae</taxon>
        <taxon>Diplopterinae</taxon>
        <taxon>Diploptera</taxon>
    </lineage>
</organism>
<dbReference type="SUPFAM" id="SSF53383">
    <property type="entry name" value="PLP-dependent transferases"/>
    <property type="match status" value="1"/>
</dbReference>
<dbReference type="Gene3D" id="3.40.640.10">
    <property type="entry name" value="Type I PLP-dependent aspartate aminotransferase-like (Major domain)"/>
    <property type="match status" value="1"/>
</dbReference>
<name>A0AAD8AHT6_DIPPU</name>
<dbReference type="InterPro" id="IPR004839">
    <property type="entry name" value="Aminotransferase_I/II_large"/>
</dbReference>
<evidence type="ECO:0000259" key="3">
    <source>
        <dbReference type="Pfam" id="PF00155"/>
    </source>
</evidence>
<gene>
    <name evidence="4" type="ORF">L9F63_026883</name>
</gene>
<evidence type="ECO:0000313" key="4">
    <source>
        <dbReference type="EMBL" id="KAJ9598013.1"/>
    </source>
</evidence>
<dbReference type="GO" id="GO:0030170">
    <property type="term" value="F:pyridoxal phosphate binding"/>
    <property type="evidence" value="ECO:0007669"/>
    <property type="project" value="InterPro"/>
</dbReference>